<dbReference type="RefSeq" id="WP_146861604.1">
    <property type="nucleotide sequence ID" value="NZ_BKAU01000002.1"/>
</dbReference>
<feature type="domain" description="Suppressor of fused-like" evidence="1">
    <location>
        <begin position="44"/>
        <end position="175"/>
    </location>
</feature>
<reference evidence="2 3" key="1">
    <citation type="submission" date="2019-07" db="EMBL/GenBank/DDBJ databases">
        <title>Whole genome shotgun sequence of Chitinophaga cymbidii NBRC 109752.</title>
        <authorList>
            <person name="Hosoyama A."/>
            <person name="Uohara A."/>
            <person name="Ohji S."/>
            <person name="Ichikawa N."/>
        </authorList>
    </citation>
    <scope>NUCLEOTIDE SEQUENCE [LARGE SCALE GENOMIC DNA]</scope>
    <source>
        <strain evidence="2 3">NBRC 109752</strain>
    </source>
</reference>
<dbReference type="Proteomes" id="UP000321436">
    <property type="component" value="Unassembled WGS sequence"/>
</dbReference>
<dbReference type="Pfam" id="PF05076">
    <property type="entry name" value="SUFU"/>
    <property type="match status" value="1"/>
</dbReference>
<dbReference type="InterPro" id="IPR020941">
    <property type="entry name" value="SUFU-like_domain"/>
</dbReference>
<comment type="caution">
    <text evidence="2">The sequence shown here is derived from an EMBL/GenBank/DDBJ whole genome shotgun (WGS) entry which is preliminary data.</text>
</comment>
<organism evidence="2 3">
    <name type="scientific">Chitinophaga cymbidii</name>
    <dbReference type="NCBI Taxonomy" id="1096750"/>
    <lineage>
        <taxon>Bacteria</taxon>
        <taxon>Pseudomonadati</taxon>
        <taxon>Bacteroidota</taxon>
        <taxon>Chitinophagia</taxon>
        <taxon>Chitinophagales</taxon>
        <taxon>Chitinophagaceae</taxon>
        <taxon>Chitinophaga</taxon>
    </lineage>
</organism>
<dbReference type="EMBL" id="BKAU01000002">
    <property type="protein sequence ID" value="GEP96126.1"/>
    <property type="molecule type" value="Genomic_DNA"/>
</dbReference>
<gene>
    <name evidence="2" type="ORF">CCY01nite_23860</name>
</gene>
<name>A0A512RK84_9BACT</name>
<evidence type="ECO:0000313" key="3">
    <source>
        <dbReference type="Proteomes" id="UP000321436"/>
    </source>
</evidence>
<accession>A0A512RK84</accession>
<keyword evidence="3" id="KW-1185">Reference proteome</keyword>
<protein>
    <recommendedName>
        <fullName evidence="1">Suppressor of fused-like domain-containing protein</fullName>
    </recommendedName>
</protein>
<dbReference type="AlphaFoldDB" id="A0A512RK84"/>
<proteinExistence type="predicted"/>
<evidence type="ECO:0000313" key="2">
    <source>
        <dbReference type="EMBL" id="GEP96126.1"/>
    </source>
</evidence>
<evidence type="ECO:0000259" key="1">
    <source>
        <dbReference type="Pfam" id="PF05076"/>
    </source>
</evidence>
<sequence>MGIFNFRNKPEERYLRHLKRIFRREPRYYLEESLIPGLPGVTTFVYKDVPEKGYITGITYGLSLANHPDWQYGRPELCISVKSTALEWARVAGYIANNLRGNCPFSYGQTINFKQKVSSDSDMDAFFIFAPSTLDRADHADIDIGLDYKINIVGLYPMYSEELKVYEEMGLKDFWHHEGFDNYSVTRERIVGR</sequence>
<dbReference type="OrthoDB" id="2902204at2"/>